<evidence type="ECO:0000313" key="2">
    <source>
        <dbReference type="WBParaSite" id="maker-unitig_34415-snap-gene-0.4-mRNA-1"/>
    </source>
</evidence>
<reference evidence="2" key="1">
    <citation type="submission" date="2016-11" db="UniProtKB">
        <authorList>
            <consortium name="WormBaseParasite"/>
        </authorList>
    </citation>
    <scope>IDENTIFICATION</scope>
</reference>
<evidence type="ECO:0000313" key="1">
    <source>
        <dbReference type="Proteomes" id="UP000095280"/>
    </source>
</evidence>
<protein>
    <submittedName>
        <fullName evidence="2">Uncharacterized protein</fullName>
    </submittedName>
</protein>
<accession>A0A1I8FIK4</accession>
<keyword evidence="1" id="KW-1185">Reference proteome</keyword>
<sequence length="217" mass="23231">MQPQGFQRLHTAAMHSGGIVADPRAYWKSTPQAWHPSAATNLSAGSAPNGGCSFRADGCSFAAFRNDDHVKAAAVDGFGEDFAQQQQNLACVMQQSPRLQAAQAAATGVFATARSPPCSSYRLSTSAPSPTSAACRFHLHLRRFSQQDLDSRSRSSKQQHSFVTIWLHVGAGVLQHGDCRSASVISDTRRSPQLPLLLALQSGDSDDSEPTAYGEED</sequence>
<dbReference type="AlphaFoldDB" id="A0A1I8FIK4"/>
<dbReference type="WBParaSite" id="maker-unitig_34415-snap-gene-0.4-mRNA-1">
    <property type="protein sequence ID" value="maker-unitig_34415-snap-gene-0.4-mRNA-1"/>
    <property type="gene ID" value="maker-unitig_34415-snap-gene-0.4"/>
</dbReference>
<dbReference type="Proteomes" id="UP000095280">
    <property type="component" value="Unplaced"/>
</dbReference>
<name>A0A1I8FIK4_9PLAT</name>
<organism evidence="1 2">
    <name type="scientific">Macrostomum lignano</name>
    <dbReference type="NCBI Taxonomy" id="282301"/>
    <lineage>
        <taxon>Eukaryota</taxon>
        <taxon>Metazoa</taxon>
        <taxon>Spiralia</taxon>
        <taxon>Lophotrochozoa</taxon>
        <taxon>Platyhelminthes</taxon>
        <taxon>Rhabditophora</taxon>
        <taxon>Macrostomorpha</taxon>
        <taxon>Macrostomida</taxon>
        <taxon>Macrostomidae</taxon>
        <taxon>Macrostomum</taxon>
    </lineage>
</organism>
<proteinExistence type="predicted"/>